<accession>A0A5B8U532</accession>
<evidence type="ECO:0000313" key="8">
    <source>
        <dbReference type="Proteomes" id="UP000321805"/>
    </source>
</evidence>
<sequence>MLAYVVAVWLLIVGLYGVLTSRHLVHMVLCLTVTQASTYVLLVAIGYRAGGRAPVFADLAPGTPVVDPIVQALTLTDVVVEATVTAVLLALTVQVATRFGTVDPDELGALRG</sequence>
<dbReference type="Pfam" id="PF00420">
    <property type="entry name" value="Oxidored_q2"/>
    <property type="match status" value="1"/>
</dbReference>
<dbReference type="InterPro" id="IPR039428">
    <property type="entry name" value="NUOK/Mnh_C1-like"/>
</dbReference>
<dbReference type="InterPro" id="IPR050601">
    <property type="entry name" value="CPA3_antiporter_subunitC"/>
</dbReference>
<evidence type="ECO:0000313" key="7">
    <source>
        <dbReference type="EMBL" id="QEC48229.1"/>
    </source>
</evidence>
<protein>
    <submittedName>
        <fullName evidence="7">Dehydrogenase</fullName>
    </submittedName>
</protein>
<keyword evidence="8" id="KW-1185">Reference proteome</keyword>
<dbReference type="Gene3D" id="1.10.287.3510">
    <property type="match status" value="1"/>
</dbReference>
<evidence type="ECO:0000256" key="3">
    <source>
        <dbReference type="ARBA" id="ARBA00022475"/>
    </source>
</evidence>
<comment type="subcellular location">
    <subcellularLocation>
        <location evidence="1">Cell membrane</location>
        <topology evidence="1">Multi-pass membrane protein</topology>
    </subcellularLocation>
</comment>
<reference evidence="7 8" key="1">
    <citation type="journal article" date="2018" name="J. Microbiol.">
        <title>Baekduia soli gen. nov., sp. nov., a novel bacterium isolated from the soil of Baekdu Mountain and proposal of a novel family name, Baekduiaceae fam. nov.</title>
        <authorList>
            <person name="An D.S."/>
            <person name="Siddiqi M.Z."/>
            <person name="Kim K.H."/>
            <person name="Yu H.S."/>
            <person name="Im W.T."/>
        </authorList>
    </citation>
    <scope>NUCLEOTIDE SEQUENCE [LARGE SCALE GENOMIC DNA]</scope>
    <source>
        <strain evidence="7 8">BR7-21</strain>
    </source>
</reference>
<organism evidence="7 8">
    <name type="scientific">Baekduia soli</name>
    <dbReference type="NCBI Taxonomy" id="496014"/>
    <lineage>
        <taxon>Bacteria</taxon>
        <taxon>Bacillati</taxon>
        <taxon>Actinomycetota</taxon>
        <taxon>Thermoleophilia</taxon>
        <taxon>Solirubrobacterales</taxon>
        <taxon>Baekduiaceae</taxon>
        <taxon>Baekduia</taxon>
    </lineage>
</organism>
<dbReference type="KEGG" id="bsol:FSW04_12075"/>
<proteinExistence type="inferred from homology"/>
<evidence type="ECO:0000256" key="5">
    <source>
        <dbReference type="ARBA" id="ARBA00022989"/>
    </source>
</evidence>
<dbReference type="AlphaFoldDB" id="A0A5B8U532"/>
<keyword evidence="5" id="KW-1133">Transmembrane helix</keyword>
<dbReference type="RefSeq" id="WP_146919536.1">
    <property type="nucleotide sequence ID" value="NZ_CP042430.1"/>
</dbReference>
<evidence type="ECO:0000256" key="1">
    <source>
        <dbReference type="ARBA" id="ARBA00004651"/>
    </source>
</evidence>
<evidence type="ECO:0000256" key="6">
    <source>
        <dbReference type="ARBA" id="ARBA00023136"/>
    </source>
</evidence>
<name>A0A5B8U532_9ACTN</name>
<keyword evidence="6" id="KW-0472">Membrane</keyword>
<dbReference type="OrthoDB" id="7994045at2"/>
<comment type="similarity">
    <text evidence="2">Belongs to the CPA3 antiporters (TC 2.A.63) subunit C family.</text>
</comment>
<evidence type="ECO:0000256" key="2">
    <source>
        <dbReference type="ARBA" id="ARBA00010388"/>
    </source>
</evidence>
<gene>
    <name evidence="7" type="ORF">FSW04_12075</name>
</gene>
<dbReference type="EMBL" id="CP042430">
    <property type="protein sequence ID" value="QEC48229.1"/>
    <property type="molecule type" value="Genomic_DNA"/>
</dbReference>
<keyword evidence="3" id="KW-1003">Cell membrane</keyword>
<dbReference type="PANTHER" id="PTHR34583">
    <property type="entry name" value="ANTIPORTER SUBUNIT MNHC2-RELATED"/>
    <property type="match status" value="1"/>
</dbReference>
<dbReference type="Proteomes" id="UP000321805">
    <property type="component" value="Chromosome"/>
</dbReference>
<dbReference type="GO" id="GO:0005886">
    <property type="term" value="C:plasma membrane"/>
    <property type="evidence" value="ECO:0007669"/>
    <property type="project" value="UniProtKB-SubCell"/>
</dbReference>
<dbReference type="PANTHER" id="PTHR34583:SF2">
    <property type="entry name" value="ANTIPORTER SUBUNIT MNHC2-RELATED"/>
    <property type="match status" value="1"/>
</dbReference>
<keyword evidence="4" id="KW-0812">Transmembrane</keyword>
<evidence type="ECO:0000256" key="4">
    <source>
        <dbReference type="ARBA" id="ARBA00022692"/>
    </source>
</evidence>